<protein>
    <submittedName>
        <fullName evidence="13">ATP-binding cassette domain-containing protein</fullName>
    </submittedName>
</protein>
<dbReference type="SUPFAM" id="SSF52540">
    <property type="entry name" value="P-loop containing nucleoside triphosphate hydrolases"/>
    <property type="match status" value="1"/>
</dbReference>
<dbReference type="RefSeq" id="WP_166398024.1">
    <property type="nucleotide sequence ID" value="NZ_CP045121.1"/>
</dbReference>
<dbReference type="Gene3D" id="1.20.1560.10">
    <property type="entry name" value="ABC transporter type 1, transmembrane domain"/>
    <property type="match status" value="1"/>
</dbReference>
<keyword evidence="8 10" id="KW-0472">Membrane</keyword>
<evidence type="ECO:0000256" key="7">
    <source>
        <dbReference type="ARBA" id="ARBA00022989"/>
    </source>
</evidence>
<sequence>MKTFYRLMSFTGGRRYLLVLGFVCAFGVTVAGIAIPWFVGDAIDRAFPPNGPDRPDLLWPLALAILGLSVLRFLFGFGRRYSTNYLGHVVEYRLRRALFEKMLSLHHGFYDRASTGELVSRATNDLRVVRFFVGWGMFQLFISVLTLAVVSVALLYVNWSLALIVLSPMPLLAFAAWRFAAKVHPIFRSVQQKLADVTTSVQENVSGIRVVKSFSREPFEKDQFGGRAEGVLNETMAARGLRAFYIPGMSFIPATSIAILILFGGRAVVEGSLTIGQFTLFQLYLMQLVWPMQGFGMVIDQGQRALASCERVFKILDSEPDVRSPEDPAPFPSETPGVELRGVTFSYADEGDPVLKGLDLAVEGGEAIAVVGATGSGKSTLLSLIARFYDPEEGVVRVGGTDARRLDLGELRRNVGMVPQETFLFSESVRDNITFGNPDATQEEIERAARIAGIHEQIRAFPKGYETMVGEWGITLSGGQKQRVAIARALVKDPKVLLLDDATSSVDAETEKSIQEALQGTLEESRGRTTFIVAHRLSTILLADRIAVLEDGRIVEAGTHEELLERRGRYHAMYGEEGRMERVSA</sequence>
<evidence type="ECO:0000256" key="2">
    <source>
        <dbReference type="ARBA" id="ARBA00022448"/>
    </source>
</evidence>
<feature type="transmembrane region" description="Helical" evidence="10">
    <location>
        <begin position="161"/>
        <end position="180"/>
    </location>
</feature>
<accession>A0A6G8Q1J5</accession>
<evidence type="ECO:0000313" key="13">
    <source>
        <dbReference type="EMBL" id="QIN80354.1"/>
    </source>
</evidence>
<comment type="similarity">
    <text evidence="9">Belongs to the ABC transporter superfamily. Siderophore-Fe(3+) uptake transporter (SIUT) (TC 3.A.1.21) family.</text>
</comment>
<dbReference type="SUPFAM" id="SSF90123">
    <property type="entry name" value="ABC transporter transmembrane region"/>
    <property type="match status" value="1"/>
</dbReference>
<keyword evidence="6 13" id="KW-0067">ATP-binding</keyword>
<dbReference type="Pfam" id="PF00664">
    <property type="entry name" value="ABC_membrane"/>
    <property type="match status" value="1"/>
</dbReference>
<dbReference type="FunFam" id="3.40.50.300:FF:000221">
    <property type="entry name" value="Multidrug ABC transporter ATP-binding protein"/>
    <property type="match status" value="1"/>
</dbReference>
<evidence type="ECO:0000256" key="6">
    <source>
        <dbReference type="ARBA" id="ARBA00022840"/>
    </source>
</evidence>
<dbReference type="InterPro" id="IPR011527">
    <property type="entry name" value="ABC1_TM_dom"/>
</dbReference>
<evidence type="ECO:0000259" key="11">
    <source>
        <dbReference type="PROSITE" id="PS50893"/>
    </source>
</evidence>
<feature type="domain" description="ABC transporter" evidence="11">
    <location>
        <begin position="338"/>
        <end position="576"/>
    </location>
</feature>
<dbReference type="KEGG" id="rmar:GBA65_19585"/>
<gene>
    <name evidence="13" type="ORF">GBA65_19585</name>
</gene>
<evidence type="ECO:0000256" key="3">
    <source>
        <dbReference type="ARBA" id="ARBA00022475"/>
    </source>
</evidence>
<evidence type="ECO:0000256" key="9">
    <source>
        <dbReference type="ARBA" id="ARBA00023455"/>
    </source>
</evidence>
<comment type="subcellular location">
    <subcellularLocation>
        <location evidence="1">Cell inner membrane</location>
        <topology evidence="1">Multi-pass membrane protein</topology>
    </subcellularLocation>
</comment>
<dbReference type="GO" id="GO:0005886">
    <property type="term" value="C:plasma membrane"/>
    <property type="evidence" value="ECO:0007669"/>
    <property type="project" value="UniProtKB-SubCell"/>
</dbReference>
<evidence type="ECO:0000256" key="5">
    <source>
        <dbReference type="ARBA" id="ARBA00022741"/>
    </source>
</evidence>
<dbReference type="CDD" id="cd18542">
    <property type="entry name" value="ABC_6TM_YknU_like"/>
    <property type="match status" value="1"/>
</dbReference>
<evidence type="ECO:0000313" key="14">
    <source>
        <dbReference type="Proteomes" id="UP000502706"/>
    </source>
</evidence>
<dbReference type="Pfam" id="PF00005">
    <property type="entry name" value="ABC_tran"/>
    <property type="match status" value="1"/>
</dbReference>
<dbReference type="GO" id="GO:0016887">
    <property type="term" value="F:ATP hydrolysis activity"/>
    <property type="evidence" value="ECO:0007669"/>
    <property type="project" value="InterPro"/>
</dbReference>
<dbReference type="InterPro" id="IPR036640">
    <property type="entry name" value="ABC1_TM_sf"/>
</dbReference>
<reference evidence="13 14" key="1">
    <citation type="submission" date="2019-10" db="EMBL/GenBank/DDBJ databases">
        <title>Rubrobacter sp nov SCSIO 52915 isolated from a deep-sea sediment in the South China Sea.</title>
        <authorList>
            <person name="Chen R.W."/>
        </authorList>
    </citation>
    <scope>NUCLEOTIDE SEQUENCE [LARGE SCALE GENOMIC DNA]</scope>
    <source>
        <strain evidence="13 14">SCSIO 52915</strain>
    </source>
</reference>
<dbReference type="SMART" id="SM00382">
    <property type="entry name" value="AAA"/>
    <property type="match status" value="1"/>
</dbReference>
<dbReference type="GO" id="GO:0005524">
    <property type="term" value="F:ATP binding"/>
    <property type="evidence" value="ECO:0007669"/>
    <property type="project" value="UniProtKB-KW"/>
</dbReference>
<evidence type="ECO:0000256" key="1">
    <source>
        <dbReference type="ARBA" id="ARBA00004429"/>
    </source>
</evidence>
<keyword evidence="5" id="KW-0547">Nucleotide-binding</keyword>
<keyword evidence="14" id="KW-1185">Reference proteome</keyword>
<dbReference type="PROSITE" id="PS50929">
    <property type="entry name" value="ABC_TM1F"/>
    <property type="match status" value="1"/>
</dbReference>
<evidence type="ECO:0000256" key="10">
    <source>
        <dbReference type="SAM" id="Phobius"/>
    </source>
</evidence>
<feature type="domain" description="ABC transmembrane type-1" evidence="12">
    <location>
        <begin position="19"/>
        <end position="304"/>
    </location>
</feature>
<keyword evidence="3" id="KW-1003">Cell membrane</keyword>
<keyword evidence="7 10" id="KW-1133">Transmembrane helix</keyword>
<dbReference type="InterPro" id="IPR027417">
    <property type="entry name" value="P-loop_NTPase"/>
</dbReference>
<dbReference type="EMBL" id="CP045121">
    <property type="protein sequence ID" value="QIN80354.1"/>
    <property type="molecule type" value="Genomic_DNA"/>
</dbReference>
<dbReference type="InterPro" id="IPR039421">
    <property type="entry name" value="Type_1_exporter"/>
</dbReference>
<dbReference type="PANTHER" id="PTHR43394:SF1">
    <property type="entry name" value="ATP-BINDING CASSETTE SUB-FAMILY B MEMBER 10, MITOCHONDRIAL"/>
    <property type="match status" value="1"/>
</dbReference>
<keyword evidence="2" id="KW-0813">Transport</keyword>
<feature type="transmembrane region" description="Helical" evidence="10">
    <location>
        <begin position="16"/>
        <end position="37"/>
    </location>
</feature>
<dbReference type="InterPro" id="IPR003593">
    <property type="entry name" value="AAA+_ATPase"/>
</dbReference>
<evidence type="ECO:0000256" key="8">
    <source>
        <dbReference type="ARBA" id="ARBA00023136"/>
    </source>
</evidence>
<dbReference type="Proteomes" id="UP000502706">
    <property type="component" value="Chromosome"/>
</dbReference>
<dbReference type="GO" id="GO:0015421">
    <property type="term" value="F:ABC-type oligopeptide transporter activity"/>
    <property type="evidence" value="ECO:0007669"/>
    <property type="project" value="TreeGrafter"/>
</dbReference>
<proteinExistence type="inferred from homology"/>
<name>A0A6G8Q1J5_9ACTN</name>
<feature type="transmembrane region" description="Helical" evidence="10">
    <location>
        <begin position="244"/>
        <end position="265"/>
    </location>
</feature>
<dbReference type="InterPro" id="IPR003439">
    <property type="entry name" value="ABC_transporter-like_ATP-bd"/>
</dbReference>
<evidence type="ECO:0000256" key="4">
    <source>
        <dbReference type="ARBA" id="ARBA00022692"/>
    </source>
</evidence>
<dbReference type="PROSITE" id="PS50893">
    <property type="entry name" value="ABC_TRANSPORTER_2"/>
    <property type="match status" value="1"/>
</dbReference>
<feature type="transmembrane region" description="Helical" evidence="10">
    <location>
        <begin position="57"/>
        <end position="75"/>
    </location>
</feature>
<evidence type="ECO:0000259" key="12">
    <source>
        <dbReference type="PROSITE" id="PS50929"/>
    </source>
</evidence>
<dbReference type="Gene3D" id="3.40.50.300">
    <property type="entry name" value="P-loop containing nucleotide triphosphate hydrolases"/>
    <property type="match status" value="1"/>
</dbReference>
<feature type="transmembrane region" description="Helical" evidence="10">
    <location>
        <begin position="131"/>
        <end position="155"/>
    </location>
</feature>
<dbReference type="PROSITE" id="PS00211">
    <property type="entry name" value="ABC_TRANSPORTER_1"/>
    <property type="match status" value="1"/>
</dbReference>
<keyword evidence="4 10" id="KW-0812">Transmembrane</keyword>
<dbReference type="AlphaFoldDB" id="A0A6G8Q1J5"/>
<organism evidence="13 14">
    <name type="scientific">Rubrobacter marinus</name>
    <dbReference type="NCBI Taxonomy" id="2653852"/>
    <lineage>
        <taxon>Bacteria</taxon>
        <taxon>Bacillati</taxon>
        <taxon>Actinomycetota</taxon>
        <taxon>Rubrobacteria</taxon>
        <taxon>Rubrobacterales</taxon>
        <taxon>Rubrobacteraceae</taxon>
        <taxon>Rubrobacter</taxon>
    </lineage>
</organism>
<dbReference type="PANTHER" id="PTHR43394">
    <property type="entry name" value="ATP-DEPENDENT PERMEASE MDL1, MITOCHONDRIAL"/>
    <property type="match status" value="1"/>
</dbReference>
<dbReference type="InterPro" id="IPR017871">
    <property type="entry name" value="ABC_transporter-like_CS"/>
</dbReference>